<dbReference type="SMART" id="SM00490">
    <property type="entry name" value="HELICc"/>
    <property type="match status" value="1"/>
</dbReference>
<dbReference type="GO" id="GO:0006312">
    <property type="term" value="P:mitotic recombination"/>
    <property type="evidence" value="ECO:0007669"/>
    <property type="project" value="UniProtKB-ARBA"/>
</dbReference>
<dbReference type="NCBIfam" id="TIGR00614">
    <property type="entry name" value="recQ_fam"/>
    <property type="match status" value="1"/>
</dbReference>
<dbReference type="CDD" id="cd18794">
    <property type="entry name" value="SF2_C_RecQ"/>
    <property type="match status" value="1"/>
</dbReference>
<dbReference type="CDD" id="cd17920">
    <property type="entry name" value="DEXHc_RecQ"/>
    <property type="match status" value="1"/>
</dbReference>
<dbReference type="InterPro" id="IPR014001">
    <property type="entry name" value="Helicase_ATP-bd"/>
</dbReference>
<evidence type="ECO:0000256" key="6">
    <source>
        <dbReference type="ARBA" id="ARBA00022806"/>
    </source>
</evidence>
<dbReference type="PROSITE" id="PS51194">
    <property type="entry name" value="HELICASE_CTER"/>
    <property type="match status" value="1"/>
</dbReference>
<dbReference type="GO" id="GO:0000729">
    <property type="term" value="P:DNA double-strand break processing"/>
    <property type="evidence" value="ECO:0007669"/>
    <property type="project" value="UniProtKB-ARBA"/>
</dbReference>
<dbReference type="Pfam" id="PF11408">
    <property type="entry name" value="Helicase_Sgs1"/>
    <property type="match status" value="1"/>
</dbReference>
<dbReference type="InterPro" id="IPR002121">
    <property type="entry name" value="HRDC_dom"/>
</dbReference>
<comment type="subcellular location">
    <subcellularLocation>
        <location evidence="2">Nucleus</location>
    </subcellularLocation>
</comment>
<evidence type="ECO:0000313" key="17">
    <source>
        <dbReference type="EMBL" id="WPK25272.1"/>
    </source>
</evidence>
<feature type="region of interest" description="Disordered" evidence="13">
    <location>
        <begin position="455"/>
        <end position="527"/>
    </location>
</feature>
<keyword evidence="4" id="KW-0547">Nucleotide-binding</keyword>
<keyword evidence="10" id="KW-0539">Nucleus</keyword>
<evidence type="ECO:0000256" key="8">
    <source>
        <dbReference type="ARBA" id="ARBA00023125"/>
    </source>
</evidence>
<dbReference type="GO" id="GO:0016787">
    <property type="term" value="F:hydrolase activity"/>
    <property type="evidence" value="ECO:0007669"/>
    <property type="project" value="UniProtKB-KW"/>
</dbReference>
<dbReference type="Pfam" id="PF00270">
    <property type="entry name" value="DEAD"/>
    <property type="match status" value="1"/>
</dbReference>
<evidence type="ECO:0000259" key="14">
    <source>
        <dbReference type="PROSITE" id="PS50967"/>
    </source>
</evidence>
<feature type="domain" description="HRDC" evidence="14">
    <location>
        <begin position="1269"/>
        <end position="1353"/>
    </location>
</feature>
<evidence type="ECO:0000256" key="4">
    <source>
        <dbReference type="ARBA" id="ARBA00022741"/>
    </source>
</evidence>
<dbReference type="GO" id="GO:0005737">
    <property type="term" value="C:cytoplasm"/>
    <property type="evidence" value="ECO:0007669"/>
    <property type="project" value="TreeGrafter"/>
</dbReference>
<evidence type="ECO:0000256" key="11">
    <source>
        <dbReference type="ARBA" id="ARBA00034617"/>
    </source>
</evidence>
<dbReference type="InterPro" id="IPR036388">
    <property type="entry name" value="WH-like_DNA-bd_sf"/>
</dbReference>
<evidence type="ECO:0000259" key="15">
    <source>
        <dbReference type="PROSITE" id="PS51192"/>
    </source>
</evidence>
<reference evidence="17 18" key="1">
    <citation type="submission" date="2023-10" db="EMBL/GenBank/DDBJ databases">
        <title>Draft Genome Sequence of Candida saopaulonensis from a very Premature Infant with Sepsis.</title>
        <authorList>
            <person name="Ning Y."/>
            <person name="Dai R."/>
            <person name="Xiao M."/>
            <person name="Xu Y."/>
            <person name="Yan Q."/>
            <person name="Zhang L."/>
        </authorList>
    </citation>
    <scope>NUCLEOTIDE SEQUENCE [LARGE SCALE GENOMIC DNA]</scope>
    <source>
        <strain evidence="17 18">19XY460</strain>
    </source>
</reference>
<dbReference type="PANTHER" id="PTHR13710">
    <property type="entry name" value="DNA HELICASE RECQ FAMILY MEMBER"/>
    <property type="match status" value="1"/>
</dbReference>
<dbReference type="SMART" id="SM00487">
    <property type="entry name" value="DEXDc"/>
    <property type="match status" value="1"/>
</dbReference>
<dbReference type="GO" id="GO:0031422">
    <property type="term" value="C:RecQ family helicase-topoisomerase III complex"/>
    <property type="evidence" value="ECO:0007669"/>
    <property type="project" value="UniProtKB-ARBA"/>
</dbReference>
<name>A0AAX4HBK5_9ASCO</name>
<dbReference type="SUPFAM" id="SSF46785">
    <property type="entry name" value="Winged helix' DNA-binding domain"/>
    <property type="match status" value="1"/>
</dbReference>
<dbReference type="PROSITE" id="PS50967">
    <property type="entry name" value="HRDC"/>
    <property type="match status" value="1"/>
</dbReference>
<sequence>MAILNNLREIKDWISSASPSAVPQWETDTLLRCAPKKSPGSVIPGGLDHSSSTKTQPGRPSVPLDASRISDSNVSHSTMGSSASMHKNGVSGASMLSLLSNQNSLNSVQFGLNNNLNTTTHLRNHKDSSRNINHNINVISDDEDKPDDDDLELLDDLDFPLPSNTPLPKVNPKRPLDHSSMSSAPSSTQFEKPMNFSGSFSIIDPVKLGLTDLLDSASFKEPRQKKQRVELTSAEYSAASSETIKKKSSGVISQLEGVSKLSQQSISQAFSRLIPSTSQVISASERSANTDISQLHKYIRLCEAKIQLLTKRNAVNDSTSLSLDAKTQWIKEKYEPRMKTISSDIQSIRPAFTFLDPPLDEKNLSNVNSDIETSQLPPVRKSLFDSSPLKPAVDDSLEHSRRVEIKNSISVDHIAESIEDSESLIQEYRPNDYTSNIEEARRMVQEEKERALHTKTYGAKDDDSEDDFGANYLDGLVSSQDESDNTDLSGFVVRDNENGNINSPNSVDNTYLGTQNTQDDSAIGTDDDQGDISEIEALVPIQHELQDLLSGDDEQNSNQTPDAIEIIDDDNGPIDFTSQLNENRDEIVHIPSEDELDDEDIDGLRELLHIKLEPSQNSLPKLISESDFSDDDDELLQLTKNVNPSPSDLNLMASDERRVIPGSEKFIDEIYTVLNKNFGLAKFRPNQLEAVVASLQGKDVFVLLPTGGGKSLCFQLPALVKGGITRGVTIVVSPLISLMQDQVQHLLEKNIRAGMISSRGTATERNTTFKALTSGQLDLVYLSPEMINNSGRVQKIISKLHENDMLARVVVDEAHCVSSWGHDFRPDYQGMNFFKQNYPRVPIMALTATASEKVILDIIHNLQMDNPVMLKSSFNRTNLFYTVRNKPPAIYEWISNYILSKHKGQTGIIYCHSKQSCETTSQKLNECGISCLYYHAGMDFEERLDVQLQWQNNKIQLICATIAFGMGIDKPDVRFVIHMYIPRTLEGYYQETGRAGRDGKESDCIMFYSYKDARALNGLIQRDKNLEERAREWHLIKLRQMVQYSENKTDCRRRQVLHFFNEAFDAKKCQKKCDNCCTNTKSIIKDVTQHCVNIMKMVQAIQNDKVTVLHCQDVYKGSKNKKIVTQGHHENEFHGMGRDLDRGDIERIIFELQSLNGLVEYQVMRGGFATSYIRLGSKANEILKGKQKITLSFTEVSKAPTAPSTGPRLKATGNGQGLDNYRYTDSFVSALEFKNQGELEKENYSWLSSSSKIVLPQETFNNAVNDSNSAIIESAFTELRNFRQQKLSEKGFARSSYYVSDALLKEMAIKLPTNARDFAKLENASKDQVTTVFADFKKTLGSLARARKGGSQDPRTTSQNSSPYFKLQKATQSNRSHGRAKNRNSQSGSRNSGSRRANESKGPSQSTSKHIRQMPI</sequence>
<dbReference type="EC" id="5.6.2.4" evidence="12"/>
<dbReference type="FunFam" id="3.40.50.300:FF:000296">
    <property type="entry name" value="ATP-dependent DNA helicase RecQ"/>
    <property type="match status" value="1"/>
</dbReference>
<dbReference type="Pfam" id="PF00271">
    <property type="entry name" value="Helicase_C"/>
    <property type="match status" value="1"/>
</dbReference>
<evidence type="ECO:0000256" key="13">
    <source>
        <dbReference type="SAM" id="MobiDB-lite"/>
    </source>
</evidence>
<dbReference type="GO" id="GO:0006260">
    <property type="term" value="P:DNA replication"/>
    <property type="evidence" value="ECO:0007669"/>
    <property type="project" value="InterPro"/>
</dbReference>
<feature type="region of interest" description="Disordered" evidence="13">
    <location>
        <begin position="36"/>
        <end position="87"/>
    </location>
</feature>
<feature type="compositionally biased region" description="Polar residues" evidence="13">
    <location>
        <begin position="179"/>
        <end position="190"/>
    </location>
</feature>
<feature type="compositionally biased region" description="Polar residues" evidence="13">
    <location>
        <begin position="1353"/>
        <end position="1375"/>
    </location>
</feature>
<dbReference type="PROSITE" id="PS51192">
    <property type="entry name" value="HELICASE_ATP_BIND_1"/>
    <property type="match status" value="1"/>
</dbReference>
<dbReference type="GeneID" id="88173647"/>
<feature type="region of interest" description="Disordered" evidence="13">
    <location>
        <begin position="551"/>
        <end position="571"/>
    </location>
</feature>
<protein>
    <recommendedName>
        <fullName evidence="12">DNA 3'-5' helicase</fullName>
        <ecNumber evidence="12">5.6.2.4</ecNumber>
    </recommendedName>
</protein>
<keyword evidence="9" id="KW-0413">Isomerase</keyword>
<evidence type="ECO:0000256" key="2">
    <source>
        <dbReference type="ARBA" id="ARBA00004123"/>
    </source>
</evidence>
<dbReference type="PANTHER" id="PTHR13710:SF153">
    <property type="entry name" value="RECQ-LIKE DNA HELICASE BLM"/>
    <property type="match status" value="1"/>
</dbReference>
<dbReference type="GO" id="GO:0009378">
    <property type="term" value="F:four-way junction helicase activity"/>
    <property type="evidence" value="ECO:0007669"/>
    <property type="project" value="TreeGrafter"/>
</dbReference>
<keyword evidence="18" id="KW-1185">Reference proteome</keyword>
<proteinExistence type="inferred from homology"/>
<gene>
    <name evidence="17" type="ORF">PUMCH_002583</name>
</gene>
<dbReference type="InterPro" id="IPR018982">
    <property type="entry name" value="RQC_domain"/>
</dbReference>
<dbReference type="GO" id="GO:0000724">
    <property type="term" value="P:double-strand break repair via homologous recombination"/>
    <property type="evidence" value="ECO:0007669"/>
    <property type="project" value="UniProtKB-ARBA"/>
</dbReference>
<feature type="compositionally biased region" description="Low complexity" evidence="13">
    <location>
        <begin position="1383"/>
        <end position="1395"/>
    </location>
</feature>
<evidence type="ECO:0000256" key="10">
    <source>
        <dbReference type="ARBA" id="ARBA00023242"/>
    </source>
</evidence>
<dbReference type="Pfam" id="PF09382">
    <property type="entry name" value="RQC"/>
    <property type="match status" value="1"/>
</dbReference>
<dbReference type="InterPro" id="IPR004589">
    <property type="entry name" value="DNA_helicase_ATP-dep_RecQ"/>
</dbReference>
<dbReference type="InterPro" id="IPR001650">
    <property type="entry name" value="Helicase_C-like"/>
</dbReference>
<dbReference type="GO" id="GO:0005524">
    <property type="term" value="F:ATP binding"/>
    <property type="evidence" value="ECO:0007669"/>
    <property type="project" value="UniProtKB-KW"/>
</dbReference>
<dbReference type="Pfam" id="PF16124">
    <property type="entry name" value="RecQ_Zn_bind"/>
    <property type="match status" value="1"/>
</dbReference>
<feature type="compositionally biased region" description="Polar residues" evidence="13">
    <location>
        <begin position="498"/>
        <end position="520"/>
    </location>
</feature>
<dbReference type="SMART" id="SM00956">
    <property type="entry name" value="RQC"/>
    <property type="match status" value="1"/>
</dbReference>
<evidence type="ECO:0000259" key="16">
    <source>
        <dbReference type="PROSITE" id="PS51194"/>
    </source>
</evidence>
<evidence type="ECO:0000256" key="3">
    <source>
        <dbReference type="ARBA" id="ARBA00005446"/>
    </source>
</evidence>
<comment type="catalytic activity">
    <reaction evidence="11">
        <text>Couples ATP hydrolysis with the unwinding of duplex DNA by translocating in the 3'-5' direction.</text>
        <dbReference type="EC" id="5.6.2.4"/>
    </reaction>
</comment>
<feature type="region of interest" description="Disordered" evidence="13">
    <location>
        <begin position="136"/>
        <end position="190"/>
    </location>
</feature>
<dbReference type="InterPro" id="IPR002464">
    <property type="entry name" value="DNA/RNA_helicase_DEAH_CS"/>
</dbReference>
<evidence type="ECO:0000313" key="18">
    <source>
        <dbReference type="Proteomes" id="UP001338582"/>
    </source>
</evidence>
<feature type="compositionally biased region" description="Acidic residues" evidence="13">
    <location>
        <begin position="140"/>
        <end position="158"/>
    </location>
</feature>
<dbReference type="RefSeq" id="XP_062877654.1">
    <property type="nucleotide sequence ID" value="XM_063021584.1"/>
</dbReference>
<accession>A0AAX4HBK5</accession>
<keyword evidence="8" id="KW-0238">DNA-binding</keyword>
<dbReference type="SUPFAM" id="SSF52540">
    <property type="entry name" value="P-loop containing nucleoside triphosphate hydrolases"/>
    <property type="match status" value="2"/>
</dbReference>
<feature type="domain" description="Helicase C-terminal" evidence="16">
    <location>
        <begin position="875"/>
        <end position="1044"/>
    </location>
</feature>
<dbReference type="GO" id="GO:0031573">
    <property type="term" value="P:mitotic intra-S DNA damage checkpoint signaling"/>
    <property type="evidence" value="ECO:0007669"/>
    <property type="project" value="UniProtKB-ARBA"/>
</dbReference>
<dbReference type="InterPro" id="IPR022758">
    <property type="entry name" value="Helicase_Sgs1"/>
</dbReference>
<dbReference type="Proteomes" id="UP001338582">
    <property type="component" value="Chromosome 3"/>
</dbReference>
<dbReference type="InterPro" id="IPR044876">
    <property type="entry name" value="HRDC_dom_sf"/>
</dbReference>
<evidence type="ECO:0000256" key="9">
    <source>
        <dbReference type="ARBA" id="ARBA00023235"/>
    </source>
</evidence>
<dbReference type="GO" id="GO:0005634">
    <property type="term" value="C:nucleus"/>
    <property type="evidence" value="ECO:0007669"/>
    <property type="project" value="UniProtKB-SubCell"/>
</dbReference>
<evidence type="ECO:0000256" key="7">
    <source>
        <dbReference type="ARBA" id="ARBA00022840"/>
    </source>
</evidence>
<dbReference type="InterPro" id="IPR010997">
    <property type="entry name" value="HRDC-like_sf"/>
</dbReference>
<dbReference type="GO" id="GO:0003677">
    <property type="term" value="F:DNA binding"/>
    <property type="evidence" value="ECO:0007669"/>
    <property type="project" value="UniProtKB-KW"/>
</dbReference>
<dbReference type="InterPro" id="IPR011545">
    <property type="entry name" value="DEAD/DEAH_box_helicase_dom"/>
</dbReference>
<dbReference type="InterPro" id="IPR032284">
    <property type="entry name" value="RecQ_Zn-bd"/>
</dbReference>
<dbReference type="Gene3D" id="1.10.10.10">
    <property type="entry name" value="Winged helix-like DNA-binding domain superfamily/Winged helix DNA-binding domain"/>
    <property type="match status" value="1"/>
</dbReference>
<comment type="similarity">
    <text evidence="3">Belongs to the helicase family. RecQ subfamily.</text>
</comment>
<dbReference type="GO" id="GO:0043138">
    <property type="term" value="F:3'-5' DNA helicase activity"/>
    <property type="evidence" value="ECO:0007669"/>
    <property type="project" value="UniProtKB-EC"/>
</dbReference>
<evidence type="ECO:0000256" key="1">
    <source>
        <dbReference type="ARBA" id="ARBA00001947"/>
    </source>
</evidence>
<dbReference type="Gene3D" id="3.40.50.300">
    <property type="entry name" value="P-loop containing nucleotide triphosphate hydrolases"/>
    <property type="match status" value="2"/>
</dbReference>
<evidence type="ECO:0000256" key="5">
    <source>
        <dbReference type="ARBA" id="ARBA00022801"/>
    </source>
</evidence>
<feature type="compositionally biased region" description="Polar residues" evidence="13">
    <location>
        <begin position="49"/>
        <end position="58"/>
    </location>
</feature>
<keyword evidence="5" id="KW-0378">Hydrolase</keyword>
<dbReference type="KEGG" id="asau:88173647"/>
<keyword evidence="7" id="KW-0067">ATP-binding</keyword>
<feature type="domain" description="Helicase ATP-binding" evidence="15">
    <location>
        <begin position="691"/>
        <end position="868"/>
    </location>
</feature>
<evidence type="ECO:0000256" key="12">
    <source>
        <dbReference type="ARBA" id="ARBA00034808"/>
    </source>
</evidence>
<organism evidence="17 18">
    <name type="scientific">Australozyma saopauloensis</name>
    <dbReference type="NCBI Taxonomy" id="291208"/>
    <lineage>
        <taxon>Eukaryota</taxon>
        <taxon>Fungi</taxon>
        <taxon>Dikarya</taxon>
        <taxon>Ascomycota</taxon>
        <taxon>Saccharomycotina</taxon>
        <taxon>Pichiomycetes</taxon>
        <taxon>Metschnikowiaceae</taxon>
        <taxon>Australozyma</taxon>
    </lineage>
</organism>
<dbReference type="SUPFAM" id="SSF47819">
    <property type="entry name" value="HRDC-like"/>
    <property type="match status" value="1"/>
</dbReference>
<keyword evidence="6" id="KW-0347">Helicase</keyword>
<dbReference type="FunFam" id="3.40.50.300:FF:000340">
    <property type="entry name" value="Bloom syndrome, RecQ helicase"/>
    <property type="match status" value="1"/>
</dbReference>
<dbReference type="InterPro" id="IPR036390">
    <property type="entry name" value="WH_DNA-bd_sf"/>
</dbReference>
<feature type="compositionally biased region" description="Polar residues" evidence="13">
    <location>
        <begin position="69"/>
        <end position="85"/>
    </location>
</feature>
<dbReference type="PROSITE" id="PS00690">
    <property type="entry name" value="DEAH_ATP_HELICASE"/>
    <property type="match status" value="1"/>
</dbReference>
<feature type="region of interest" description="Disordered" evidence="13">
    <location>
        <begin position="1344"/>
        <end position="1416"/>
    </location>
</feature>
<dbReference type="InterPro" id="IPR027417">
    <property type="entry name" value="P-loop_NTPase"/>
</dbReference>
<comment type="cofactor">
    <cofactor evidence="1">
        <name>Zn(2+)</name>
        <dbReference type="ChEBI" id="CHEBI:29105"/>
    </cofactor>
</comment>
<dbReference type="Gene3D" id="1.10.150.80">
    <property type="entry name" value="HRDC domain"/>
    <property type="match status" value="1"/>
</dbReference>
<dbReference type="EMBL" id="CP138896">
    <property type="protein sequence ID" value="WPK25272.1"/>
    <property type="molecule type" value="Genomic_DNA"/>
</dbReference>